<dbReference type="AlphaFoldDB" id="A0A841KUF2"/>
<keyword evidence="3" id="KW-1185">Reference proteome</keyword>
<gene>
    <name evidence="2" type="ORF">HNQ80_003167</name>
</gene>
<dbReference type="Gene3D" id="1.10.10.1100">
    <property type="entry name" value="BFD-like [2Fe-2S]-binding domain"/>
    <property type="match status" value="1"/>
</dbReference>
<accession>A0A841KUF2</accession>
<dbReference type="InterPro" id="IPR007419">
    <property type="entry name" value="BFD-like_2Fe2S-bd_dom"/>
</dbReference>
<reference evidence="2 3" key="1">
    <citation type="submission" date="2020-08" db="EMBL/GenBank/DDBJ databases">
        <title>Genomic Encyclopedia of Type Strains, Phase IV (KMG-IV): sequencing the most valuable type-strain genomes for metagenomic binning, comparative biology and taxonomic classification.</title>
        <authorList>
            <person name="Goeker M."/>
        </authorList>
    </citation>
    <scope>NUCLEOTIDE SEQUENCE [LARGE SCALE GENOMIC DNA]</scope>
    <source>
        <strain evidence="2 3">DSM 103526</strain>
    </source>
</reference>
<dbReference type="CDD" id="cd19946">
    <property type="entry name" value="GlpA-like_Fer2_BFD-like"/>
    <property type="match status" value="1"/>
</dbReference>
<proteinExistence type="predicted"/>
<dbReference type="EMBL" id="JACHEN010000020">
    <property type="protein sequence ID" value="MBB6217061.1"/>
    <property type="molecule type" value="Genomic_DNA"/>
</dbReference>
<dbReference type="InterPro" id="IPR052745">
    <property type="entry name" value="G3P_Oxidase/Oxidoreductase"/>
</dbReference>
<name>A0A841KUF2_9FIRM</name>
<dbReference type="PANTHER" id="PTHR42720:SF1">
    <property type="entry name" value="GLYCEROL 3-PHOSPHATE OXIDASE"/>
    <property type="match status" value="1"/>
</dbReference>
<sequence length="95" mass="11197">MNDEIICRCEEISEEQIREAIRQGATTINEIKRWTRSGMGLCQGRTCRRLVERILSEETGKPLKDIIPSTYRQPVRPIRMGIFSEIENRDKFENR</sequence>
<dbReference type="InterPro" id="IPR041854">
    <property type="entry name" value="BFD-like_2Fe2S-bd_dom_sf"/>
</dbReference>
<protein>
    <submittedName>
        <fullName evidence="2">Bacterioferritin-associated ferredoxin</fullName>
    </submittedName>
</protein>
<dbReference type="RefSeq" id="WP_184311580.1">
    <property type="nucleotide sequence ID" value="NZ_JACHEN010000020.1"/>
</dbReference>
<evidence type="ECO:0000313" key="3">
    <source>
        <dbReference type="Proteomes" id="UP000579281"/>
    </source>
</evidence>
<evidence type="ECO:0000313" key="2">
    <source>
        <dbReference type="EMBL" id="MBB6217061.1"/>
    </source>
</evidence>
<evidence type="ECO:0000259" key="1">
    <source>
        <dbReference type="Pfam" id="PF04324"/>
    </source>
</evidence>
<comment type="caution">
    <text evidence="2">The sequence shown here is derived from an EMBL/GenBank/DDBJ whole genome shotgun (WGS) entry which is preliminary data.</text>
</comment>
<organism evidence="2 3">
    <name type="scientific">Anaerosolibacter carboniphilus</name>
    <dbReference type="NCBI Taxonomy" id="1417629"/>
    <lineage>
        <taxon>Bacteria</taxon>
        <taxon>Bacillati</taxon>
        <taxon>Bacillota</taxon>
        <taxon>Clostridia</taxon>
        <taxon>Peptostreptococcales</taxon>
        <taxon>Thermotaleaceae</taxon>
        <taxon>Anaerosolibacter</taxon>
    </lineage>
</organism>
<dbReference type="PANTHER" id="PTHR42720">
    <property type="entry name" value="GLYCEROL-3-PHOSPHATE DEHYDROGENASE"/>
    <property type="match status" value="1"/>
</dbReference>
<dbReference type="Proteomes" id="UP000579281">
    <property type="component" value="Unassembled WGS sequence"/>
</dbReference>
<dbReference type="Pfam" id="PF04324">
    <property type="entry name" value="Fer2_BFD"/>
    <property type="match status" value="1"/>
</dbReference>
<feature type="domain" description="BFD-like [2Fe-2S]-binding" evidence="1">
    <location>
        <begin position="5"/>
        <end position="57"/>
    </location>
</feature>